<dbReference type="GeneID" id="24799634"/>
<keyword evidence="3 5" id="KW-0808">Transferase</keyword>
<dbReference type="RefSeq" id="WP_048117620.1">
    <property type="nucleotide sequence ID" value="NZ_CP009530.1"/>
</dbReference>
<dbReference type="EMBL" id="CP009530">
    <property type="protein sequence ID" value="AKB57211.1"/>
    <property type="molecule type" value="Genomic_DNA"/>
</dbReference>
<gene>
    <name evidence="5" type="ORF">MSBR2_0695</name>
</gene>
<dbReference type="Gene3D" id="3.40.50.150">
    <property type="entry name" value="Vaccinia Virus protein VP39"/>
    <property type="match status" value="1"/>
</dbReference>
<proteinExistence type="inferred from homology"/>
<protein>
    <submittedName>
        <fullName evidence="5">Methyltransferase</fullName>
        <ecNumber evidence="5">2.1.1.-</ecNumber>
    </submittedName>
</protein>
<evidence type="ECO:0000259" key="4">
    <source>
        <dbReference type="Pfam" id="PF08241"/>
    </source>
</evidence>
<organism evidence="5 6">
    <name type="scientific">Methanosarcina barkeri 227</name>
    <dbReference type="NCBI Taxonomy" id="1434106"/>
    <lineage>
        <taxon>Archaea</taxon>
        <taxon>Methanobacteriati</taxon>
        <taxon>Methanobacteriota</taxon>
        <taxon>Stenosarchaea group</taxon>
        <taxon>Methanomicrobia</taxon>
        <taxon>Methanosarcinales</taxon>
        <taxon>Methanosarcinaceae</taxon>
        <taxon>Methanosarcina</taxon>
    </lineage>
</organism>
<dbReference type="KEGG" id="mbar:MSBR2_0695"/>
<dbReference type="SUPFAM" id="SSF53335">
    <property type="entry name" value="S-adenosyl-L-methionine-dependent methyltransferases"/>
    <property type="match status" value="1"/>
</dbReference>
<accession>A0A0E3LPW1</accession>
<evidence type="ECO:0000256" key="1">
    <source>
        <dbReference type="ARBA" id="ARBA00008361"/>
    </source>
</evidence>
<evidence type="ECO:0000256" key="2">
    <source>
        <dbReference type="ARBA" id="ARBA00022603"/>
    </source>
</evidence>
<comment type="similarity">
    <text evidence="1">Belongs to the methyltransferase superfamily.</text>
</comment>
<dbReference type="EC" id="2.1.1.-" evidence="5"/>
<dbReference type="Pfam" id="PF08241">
    <property type="entry name" value="Methyltransf_11"/>
    <property type="match status" value="1"/>
</dbReference>
<dbReference type="GO" id="GO:0008757">
    <property type="term" value="F:S-adenosylmethionine-dependent methyltransferase activity"/>
    <property type="evidence" value="ECO:0007669"/>
    <property type="project" value="InterPro"/>
</dbReference>
<dbReference type="PATRIC" id="fig|1434106.5.peg.865"/>
<dbReference type="Proteomes" id="UP000033079">
    <property type="component" value="Chromosome"/>
</dbReference>
<keyword evidence="2 5" id="KW-0489">Methyltransferase</keyword>
<dbReference type="GO" id="GO:0032259">
    <property type="term" value="P:methylation"/>
    <property type="evidence" value="ECO:0007669"/>
    <property type="project" value="UniProtKB-KW"/>
</dbReference>
<dbReference type="PANTHER" id="PTHR44942:SF4">
    <property type="entry name" value="METHYLTRANSFERASE TYPE 11 DOMAIN-CONTAINING PROTEIN"/>
    <property type="match status" value="1"/>
</dbReference>
<evidence type="ECO:0000256" key="3">
    <source>
        <dbReference type="ARBA" id="ARBA00022679"/>
    </source>
</evidence>
<dbReference type="HOGENOM" id="CLU_049344_3_3_2"/>
<dbReference type="InterPro" id="IPR051052">
    <property type="entry name" value="Diverse_substrate_MTase"/>
</dbReference>
<feature type="domain" description="Methyltransferase type 11" evidence="4">
    <location>
        <begin position="43"/>
        <end position="133"/>
    </location>
</feature>
<dbReference type="InterPro" id="IPR013216">
    <property type="entry name" value="Methyltransf_11"/>
</dbReference>
<evidence type="ECO:0000313" key="5">
    <source>
        <dbReference type="EMBL" id="AKB57211.1"/>
    </source>
</evidence>
<sequence length="251" mass="28732">METTKKFTGKADIYSKYRPHYPKEYINYLVSYNSLTSDQIVADIGSGTGVLTQQLLINNLNVIAVEPNDDMRNIAEKQLNSYSNFVSINGTAESTGLKSYSIDLITVAQAFHWFDKLQFRKECIRILKPNSNVALVWNSRDFSSKLVIENAEICKDLCPSFKGFSGGIEKNSDVYKQFFRDGKYEYHTFRNDLEYNLESFIGRNLSASYAPKNTDSNYDEFVDAITKLFVKYSKNNKIILPNITRSYLGKV</sequence>
<dbReference type="InterPro" id="IPR029063">
    <property type="entry name" value="SAM-dependent_MTases_sf"/>
</dbReference>
<dbReference type="PANTHER" id="PTHR44942">
    <property type="entry name" value="METHYLTRANSF_11 DOMAIN-CONTAINING PROTEIN"/>
    <property type="match status" value="1"/>
</dbReference>
<name>A0A0E3LPW1_METBA</name>
<reference evidence="5 6" key="1">
    <citation type="submission" date="2014-07" db="EMBL/GenBank/DDBJ databases">
        <title>Methanogenic archaea and the global carbon cycle.</title>
        <authorList>
            <person name="Henriksen J.R."/>
            <person name="Luke J."/>
            <person name="Reinhart S."/>
            <person name="Benedict M.N."/>
            <person name="Youngblut N.D."/>
            <person name="Metcalf M.E."/>
            <person name="Whitaker R.J."/>
            <person name="Metcalf W.W."/>
        </authorList>
    </citation>
    <scope>NUCLEOTIDE SEQUENCE [LARGE SCALE GENOMIC DNA]</scope>
    <source>
        <strain evidence="5 6">227</strain>
    </source>
</reference>
<dbReference type="AlphaFoldDB" id="A0A0E3LPW1"/>
<evidence type="ECO:0000313" key="6">
    <source>
        <dbReference type="Proteomes" id="UP000033079"/>
    </source>
</evidence>
<dbReference type="CDD" id="cd02440">
    <property type="entry name" value="AdoMet_MTases"/>
    <property type="match status" value="1"/>
</dbReference>